<protein>
    <recommendedName>
        <fullName evidence="5">snRNA-activating protein complex subunit 1</fullName>
    </recommendedName>
</protein>
<evidence type="ECO:0000256" key="1">
    <source>
        <dbReference type="SAM" id="MobiDB-lite"/>
    </source>
</evidence>
<evidence type="ECO:0000313" key="3">
    <source>
        <dbReference type="EMBL" id="KAK2158965.1"/>
    </source>
</evidence>
<dbReference type="GO" id="GO:0042796">
    <property type="term" value="P:snRNA transcription by RNA polymerase III"/>
    <property type="evidence" value="ECO:0007669"/>
    <property type="project" value="TreeGrafter"/>
</dbReference>
<name>A0AAD9N6V0_9ANNE</name>
<dbReference type="InterPro" id="IPR019188">
    <property type="entry name" value="SNAPC1"/>
</dbReference>
<dbReference type="GO" id="GO:0043565">
    <property type="term" value="F:sequence-specific DNA binding"/>
    <property type="evidence" value="ECO:0007669"/>
    <property type="project" value="TreeGrafter"/>
</dbReference>
<dbReference type="Pfam" id="PF09808">
    <property type="entry name" value="SNAPC1"/>
    <property type="match status" value="1"/>
</dbReference>
<keyword evidence="2" id="KW-0472">Membrane</keyword>
<feature type="region of interest" description="Disordered" evidence="1">
    <location>
        <begin position="323"/>
        <end position="438"/>
    </location>
</feature>
<proteinExistence type="predicted"/>
<evidence type="ECO:0000256" key="2">
    <source>
        <dbReference type="SAM" id="Phobius"/>
    </source>
</evidence>
<dbReference type="GO" id="GO:0042795">
    <property type="term" value="P:snRNA transcription by RNA polymerase II"/>
    <property type="evidence" value="ECO:0007669"/>
    <property type="project" value="TreeGrafter"/>
</dbReference>
<feature type="compositionally biased region" description="Basic residues" evidence="1">
    <location>
        <begin position="402"/>
        <end position="413"/>
    </location>
</feature>
<feature type="transmembrane region" description="Helical" evidence="2">
    <location>
        <begin position="78"/>
        <end position="99"/>
    </location>
</feature>
<dbReference type="AlphaFoldDB" id="A0AAD9N6V0"/>
<reference evidence="3" key="1">
    <citation type="journal article" date="2023" name="Mol. Biol. Evol.">
        <title>Third-Generation Sequencing Reveals the Adaptive Role of the Epigenome in Three Deep-Sea Polychaetes.</title>
        <authorList>
            <person name="Perez M."/>
            <person name="Aroh O."/>
            <person name="Sun Y."/>
            <person name="Lan Y."/>
            <person name="Juniper S.K."/>
            <person name="Young C.R."/>
            <person name="Angers B."/>
            <person name="Qian P.Y."/>
        </authorList>
    </citation>
    <scope>NUCLEOTIDE SEQUENCE</scope>
    <source>
        <strain evidence="3">P08H-3</strain>
    </source>
</reference>
<dbReference type="Proteomes" id="UP001208570">
    <property type="component" value="Unassembled WGS sequence"/>
</dbReference>
<evidence type="ECO:0000313" key="4">
    <source>
        <dbReference type="Proteomes" id="UP001208570"/>
    </source>
</evidence>
<feature type="compositionally biased region" description="Polar residues" evidence="1">
    <location>
        <begin position="415"/>
        <end position="425"/>
    </location>
</feature>
<feature type="compositionally biased region" description="Basic and acidic residues" evidence="1">
    <location>
        <begin position="352"/>
        <end position="368"/>
    </location>
</feature>
<accession>A0AAD9N6V0</accession>
<organism evidence="3 4">
    <name type="scientific">Paralvinella palmiformis</name>
    <dbReference type="NCBI Taxonomy" id="53620"/>
    <lineage>
        <taxon>Eukaryota</taxon>
        <taxon>Metazoa</taxon>
        <taxon>Spiralia</taxon>
        <taxon>Lophotrochozoa</taxon>
        <taxon>Annelida</taxon>
        <taxon>Polychaeta</taxon>
        <taxon>Sedentaria</taxon>
        <taxon>Canalipalpata</taxon>
        <taxon>Terebellida</taxon>
        <taxon>Terebelliformia</taxon>
        <taxon>Alvinellidae</taxon>
        <taxon>Paralvinella</taxon>
    </lineage>
</organism>
<keyword evidence="2" id="KW-0812">Transmembrane</keyword>
<keyword evidence="2" id="KW-1133">Transmembrane helix</keyword>
<feature type="compositionally biased region" description="Polar residues" evidence="1">
    <location>
        <begin position="380"/>
        <end position="392"/>
    </location>
</feature>
<dbReference type="PANTHER" id="PTHR15131">
    <property type="entry name" value="SMALL NUCLEAR RNA ACTIVATING COMPLEX, POLYPEPTIDE 1"/>
    <property type="match status" value="1"/>
</dbReference>
<sequence>MGKKGRKRVHDFIYSPMTGVQTDFLALLKKFVDSGSVRYEKFAEIWRASKMTLIFSGRQSDAEVREFTEKCFNIAKTFLFGASGFQTTVGGLYLLYALFSKQLFEPTVKIQKMMDVASKEYHYDVEYIFWKLRHSNAFHYVSCPTLQSGLQSFVNNSQEKAAQSYNRSGPESLLRDQGIICELTDSDAIDQLRAIHEQYQRVKCAMAGPDADEPQPSLSMIDSGIVEQMTKRIKQFESWKKRKINKSSGRSNADDAVVASDSGEDSDTDKETSSTAYTKNIGDIRAALKAKAMSFPSQSSRSRHYGATSLLCSMNKDLSKISESCETNQRSAKEVGISQTEKEKTPKRKKTKNTEERLLAEKSSDKTDSQVGKKAKKSETSTPIKSPKMSNESETEKSPQKAQRKRKTKKRNKNISDQTDLSGQSPVKRCKKDGSVDCRPEKLAAVDQVVTGDVEVTLDIAQTKSKGQGKRRSGRKQEKAAIKKKTLN</sequence>
<dbReference type="PANTHER" id="PTHR15131:SF3">
    <property type="entry name" value="SNRNA-ACTIVATING PROTEIN COMPLEX SUBUNIT 1"/>
    <property type="match status" value="1"/>
</dbReference>
<dbReference type="GO" id="GO:0019185">
    <property type="term" value="C:snRNA-activating protein complex"/>
    <property type="evidence" value="ECO:0007669"/>
    <property type="project" value="TreeGrafter"/>
</dbReference>
<feature type="region of interest" description="Disordered" evidence="1">
    <location>
        <begin position="241"/>
        <end position="276"/>
    </location>
</feature>
<keyword evidence="4" id="KW-1185">Reference proteome</keyword>
<dbReference type="EMBL" id="JAODUP010000161">
    <property type="protein sequence ID" value="KAK2158965.1"/>
    <property type="molecule type" value="Genomic_DNA"/>
</dbReference>
<evidence type="ECO:0008006" key="5">
    <source>
        <dbReference type="Google" id="ProtNLM"/>
    </source>
</evidence>
<feature type="region of interest" description="Disordered" evidence="1">
    <location>
        <begin position="462"/>
        <end position="488"/>
    </location>
</feature>
<comment type="caution">
    <text evidence="3">The sequence shown here is derived from an EMBL/GenBank/DDBJ whole genome shotgun (WGS) entry which is preliminary data.</text>
</comment>
<gene>
    <name evidence="3" type="ORF">LSH36_161g10003</name>
</gene>